<comment type="caution">
    <text evidence="10">The sequence shown here is derived from an EMBL/GenBank/DDBJ whole genome shotgun (WGS) entry which is preliminary data.</text>
</comment>
<evidence type="ECO:0000256" key="6">
    <source>
        <dbReference type="ARBA" id="ARBA00023136"/>
    </source>
</evidence>
<feature type="domain" description="CN hydrolase" evidence="9">
    <location>
        <begin position="197"/>
        <end position="449"/>
    </location>
</feature>
<gene>
    <name evidence="8" type="primary">lnt</name>
    <name evidence="10" type="ORF">ATK06_1857</name>
</gene>
<dbReference type="HAMAP" id="MF_01148">
    <property type="entry name" value="Lnt"/>
    <property type="match status" value="1"/>
</dbReference>
<evidence type="ECO:0000256" key="4">
    <source>
        <dbReference type="ARBA" id="ARBA00022692"/>
    </source>
</evidence>
<dbReference type="STRING" id="1724.GCA_001044175_00499"/>
<evidence type="ECO:0000256" key="3">
    <source>
        <dbReference type="ARBA" id="ARBA00022679"/>
    </source>
</evidence>
<protein>
    <recommendedName>
        <fullName evidence="8">Apolipoprotein N-acyltransferase</fullName>
        <shortName evidence="8">ALP N-acyltransferase</shortName>
        <ecNumber evidence="8">2.3.1.269</ecNumber>
    </recommendedName>
</protein>
<keyword evidence="3 8" id="KW-0808">Transferase</keyword>
<dbReference type="PANTHER" id="PTHR38686:SF1">
    <property type="entry name" value="APOLIPOPROTEIN N-ACYLTRANSFERASE"/>
    <property type="match status" value="1"/>
</dbReference>
<dbReference type="AlphaFoldDB" id="A0A2A9DPQ2"/>
<evidence type="ECO:0000256" key="1">
    <source>
        <dbReference type="ARBA" id="ARBA00004651"/>
    </source>
</evidence>
<dbReference type="InterPro" id="IPR036526">
    <property type="entry name" value="C-N_Hydrolase_sf"/>
</dbReference>
<proteinExistence type="inferred from homology"/>
<dbReference type="Gene3D" id="3.60.110.10">
    <property type="entry name" value="Carbon-nitrogen hydrolase"/>
    <property type="match status" value="1"/>
</dbReference>
<dbReference type="GO" id="GO:0005886">
    <property type="term" value="C:plasma membrane"/>
    <property type="evidence" value="ECO:0007669"/>
    <property type="project" value="UniProtKB-SubCell"/>
</dbReference>
<evidence type="ECO:0000256" key="7">
    <source>
        <dbReference type="ARBA" id="ARBA00023315"/>
    </source>
</evidence>
<evidence type="ECO:0000256" key="2">
    <source>
        <dbReference type="ARBA" id="ARBA00022475"/>
    </source>
</evidence>
<dbReference type="Pfam" id="PF00795">
    <property type="entry name" value="CN_hydrolase"/>
    <property type="match status" value="1"/>
</dbReference>
<name>A0A2A9DPQ2_9CORY</name>
<feature type="transmembrane region" description="Helical" evidence="8">
    <location>
        <begin position="65"/>
        <end position="89"/>
    </location>
</feature>
<organism evidence="10 11">
    <name type="scientific">Corynebacterium renale</name>
    <dbReference type="NCBI Taxonomy" id="1724"/>
    <lineage>
        <taxon>Bacteria</taxon>
        <taxon>Bacillati</taxon>
        <taxon>Actinomycetota</taxon>
        <taxon>Actinomycetes</taxon>
        <taxon>Mycobacteriales</taxon>
        <taxon>Corynebacteriaceae</taxon>
        <taxon>Corynebacterium</taxon>
    </lineage>
</organism>
<comment type="pathway">
    <text evidence="8">Protein modification; lipoprotein biosynthesis (N-acyl transfer).</text>
</comment>
<dbReference type="InterPro" id="IPR003010">
    <property type="entry name" value="C-N_Hydrolase"/>
</dbReference>
<dbReference type="EMBL" id="PDJF01000001">
    <property type="protein sequence ID" value="PFG28737.1"/>
    <property type="molecule type" value="Genomic_DNA"/>
</dbReference>
<dbReference type="InterPro" id="IPR004563">
    <property type="entry name" value="Apolipo_AcylTrfase"/>
</dbReference>
<dbReference type="RefSeq" id="WP_231913505.1">
    <property type="nucleotide sequence ID" value="NZ_LS483464.1"/>
</dbReference>
<dbReference type="UniPathway" id="UPA00666"/>
<accession>A0A2A9DPQ2</accession>
<keyword evidence="7 8" id="KW-0012">Acyltransferase</keyword>
<evidence type="ECO:0000256" key="8">
    <source>
        <dbReference type="HAMAP-Rule" id="MF_01148"/>
    </source>
</evidence>
<evidence type="ECO:0000256" key="5">
    <source>
        <dbReference type="ARBA" id="ARBA00022989"/>
    </source>
</evidence>
<dbReference type="PROSITE" id="PS50263">
    <property type="entry name" value="CN_HYDROLASE"/>
    <property type="match status" value="1"/>
</dbReference>
<feature type="transmembrane region" description="Helical" evidence="8">
    <location>
        <begin position="140"/>
        <end position="160"/>
    </location>
</feature>
<comment type="catalytic activity">
    <reaction evidence="8">
        <text>N-terminal S-1,2-diacyl-sn-glyceryl-L-cysteinyl-[lipoprotein] + a glycerophospholipid = N-acyl-S-1,2-diacyl-sn-glyceryl-L-cysteinyl-[lipoprotein] + a 2-acyl-sn-glycero-3-phospholipid + H(+)</text>
        <dbReference type="Rhea" id="RHEA:48228"/>
        <dbReference type="Rhea" id="RHEA-COMP:14681"/>
        <dbReference type="Rhea" id="RHEA-COMP:14684"/>
        <dbReference type="ChEBI" id="CHEBI:15378"/>
        <dbReference type="ChEBI" id="CHEBI:136912"/>
        <dbReference type="ChEBI" id="CHEBI:140656"/>
        <dbReference type="ChEBI" id="CHEBI:140657"/>
        <dbReference type="ChEBI" id="CHEBI:140660"/>
        <dbReference type="EC" id="2.3.1.269"/>
    </reaction>
</comment>
<evidence type="ECO:0000259" key="9">
    <source>
        <dbReference type="PROSITE" id="PS50263"/>
    </source>
</evidence>
<keyword evidence="5 8" id="KW-1133">Transmembrane helix</keyword>
<dbReference type="EC" id="2.3.1.269" evidence="8"/>
<dbReference type="PANTHER" id="PTHR38686">
    <property type="entry name" value="APOLIPOPROTEIN N-ACYLTRANSFERASE"/>
    <property type="match status" value="1"/>
</dbReference>
<keyword evidence="6 8" id="KW-0472">Membrane</keyword>
<reference evidence="10 11" key="1">
    <citation type="submission" date="2017-10" db="EMBL/GenBank/DDBJ databases">
        <title>Sequencing the genomes of 1000 actinobacteria strains.</title>
        <authorList>
            <person name="Klenk H.-P."/>
        </authorList>
    </citation>
    <scope>NUCLEOTIDE SEQUENCE [LARGE SCALE GENOMIC DNA]</scope>
    <source>
        <strain evidence="10 11">DSM 20688</strain>
    </source>
</reference>
<dbReference type="NCBIfam" id="TIGR00546">
    <property type="entry name" value="lnt"/>
    <property type="match status" value="1"/>
</dbReference>
<dbReference type="GO" id="GO:0016410">
    <property type="term" value="F:N-acyltransferase activity"/>
    <property type="evidence" value="ECO:0007669"/>
    <property type="project" value="UniProtKB-UniRule"/>
</dbReference>
<evidence type="ECO:0000313" key="10">
    <source>
        <dbReference type="EMBL" id="PFG28737.1"/>
    </source>
</evidence>
<keyword evidence="2 8" id="KW-1003">Cell membrane</keyword>
<evidence type="ECO:0000313" key="11">
    <source>
        <dbReference type="Proteomes" id="UP000221653"/>
    </source>
</evidence>
<feature type="transmembrane region" description="Helical" evidence="8">
    <location>
        <begin position="41"/>
        <end position="59"/>
    </location>
</feature>
<comment type="similarity">
    <text evidence="8">Belongs to the CN hydrolase family. Apolipoprotein N-acyltransferase subfamily.</text>
</comment>
<dbReference type="InterPro" id="IPR045378">
    <property type="entry name" value="LNT_N"/>
</dbReference>
<sequence>MYASYEPLGWWWAALIGLSLLTAGLIPWTAKTGPSGSQGAFLGWVFGLVTYLLLLPWIGEFVGQLPYVALALACSLYSLLMGCIGALLLRHHWGIIIFPFWFVATEFFVSSWPFGGFAWVRVAWGQIEGPLAGFARWGGPALVTFWATAIAVWLVAAILCRPTSRRGFAVATAVFAVIAVIQPLLIIATAADPVGSTKVAAVQGNVPRMGLDFNAQRRAVLANHVRETQKIDTPVDIVVWPENSSDVNPYQDKEAADLIRQASAAVNAPILVGTITVDDVGPRNTMTVINPDYAASSIGPFSQMEEFHHKKYLQPFGETMPMREFFRLFSSYVDQAGNFQPGEGDGVVRIGGIALGIATCFEVIFDQAYREAVRNGAQLLATPTNNATFGFTDMTYQQLAMSRMRAIELDRAVVVAATSGVSAIVEPDGSVLESTEIFEANNLVAELPLKDSVTPAARFGYWVQLVLVMIGVFGAAIVIGLWWRSKNKGQRARRRRI</sequence>
<feature type="transmembrane region" description="Helical" evidence="8">
    <location>
        <begin position="12"/>
        <end position="29"/>
    </location>
</feature>
<keyword evidence="11" id="KW-1185">Reference proteome</keyword>
<comment type="function">
    <text evidence="8">Catalyzes the phospholipid dependent N-acylation of the N-terminal cysteine of apolipoprotein, the last step in lipoprotein maturation.</text>
</comment>
<dbReference type="Pfam" id="PF20154">
    <property type="entry name" value="LNT_N"/>
    <property type="match status" value="1"/>
</dbReference>
<feature type="transmembrane region" description="Helical" evidence="8">
    <location>
        <begin position="167"/>
        <end position="188"/>
    </location>
</feature>
<comment type="subcellular location">
    <subcellularLocation>
        <location evidence="1 8">Cell membrane</location>
        <topology evidence="1 8">Multi-pass membrane protein</topology>
    </subcellularLocation>
</comment>
<keyword evidence="4 8" id="KW-0812">Transmembrane</keyword>
<dbReference type="SUPFAM" id="SSF56317">
    <property type="entry name" value="Carbon-nitrogen hydrolase"/>
    <property type="match status" value="1"/>
</dbReference>
<keyword evidence="10" id="KW-0449">Lipoprotein</keyword>
<dbReference type="GO" id="GO:0042158">
    <property type="term" value="P:lipoprotein biosynthetic process"/>
    <property type="evidence" value="ECO:0007669"/>
    <property type="project" value="UniProtKB-UniRule"/>
</dbReference>
<dbReference type="Proteomes" id="UP000221653">
    <property type="component" value="Unassembled WGS sequence"/>
</dbReference>
<feature type="transmembrane region" description="Helical" evidence="8">
    <location>
        <begin position="96"/>
        <end position="120"/>
    </location>
</feature>
<feature type="transmembrane region" description="Helical" evidence="8">
    <location>
        <begin position="459"/>
        <end position="483"/>
    </location>
</feature>
<dbReference type="CDD" id="cd07571">
    <property type="entry name" value="ALP_N-acyl_transferase"/>
    <property type="match status" value="1"/>
</dbReference>